<reference evidence="1" key="2">
    <citation type="submission" date="2018-08" db="UniProtKB">
        <authorList>
            <consortium name="EnsemblPlants"/>
        </authorList>
    </citation>
    <scope>IDENTIFICATION</scope>
    <source>
        <strain evidence="1">Yugu1</strain>
    </source>
</reference>
<accession>K3ZPT2</accession>
<dbReference type="Gramene" id="KQK94700">
    <property type="protein sequence ID" value="KQK94700"/>
    <property type="gene ID" value="SETIT_028612mg"/>
</dbReference>
<sequence length="43" mass="4737">MDACAETPPCNDGSSSCANRKECVNSFGSQPRHWHQRREAAAM</sequence>
<dbReference type="EMBL" id="AGNK02004959">
    <property type="status" value="NOT_ANNOTATED_CDS"/>
    <property type="molecule type" value="Genomic_DNA"/>
</dbReference>
<protein>
    <submittedName>
        <fullName evidence="1">Uncharacterized protein</fullName>
    </submittedName>
</protein>
<organism evidence="1 2">
    <name type="scientific">Setaria italica</name>
    <name type="common">Foxtail millet</name>
    <name type="synonym">Panicum italicum</name>
    <dbReference type="NCBI Taxonomy" id="4555"/>
    <lineage>
        <taxon>Eukaryota</taxon>
        <taxon>Viridiplantae</taxon>
        <taxon>Streptophyta</taxon>
        <taxon>Embryophyta</taxon>
        <taxon>Tracheophyta</taxon>
        <taxon>Spermatophyta</taxon>
        <taxon>Magnoliopsida</taxon>
        <taxon>Liliopsida</taxon>
        <taxon>Poales</taxon>
        <taxon>Poaceae</taxon>
        <taxon>PACMAD clade</taxon>
        <taxon>Panicoideae</taxon>
        <taxon>Panicodae</taxon>
        <taxon>Paniceae</taxon>
        <taxon>Cenchrinae</taxon>
        <taxon>Setaria</taxon>
    </lineage>
</organism>
<dbReference type="Proteomes" id="UP000004995">
    <property type="component" value="Unassembled WGS sequence"/>
</dbReference>
<dbReference type="InParanoid" id="K3ZPT2"/>
<reference evidence="2" key="1">
    <citation type="journal article" date="2012" name="Nat. Biotechnol.">
        <title>Reference genome sequence of the model plant Setaria.</title>
        <authorList>
            <person name="Bennetzen J.L."/>
            <person name="Schmutz J."/>
            <person name="Wang H."/>
            <person name="Percifield R."/>
            <person name="Hawkins J."/>
            <person name="Pontaroli A.C."/>
            <person name="Estep M."/>
            <person name="Feng L."/>
            <person name="Vaughn J.N."/>
            <person name="Grimwood J."/>
            <person name="Jenkins J."/>
            <person name="Barry K."/>
            <person name="Lindquist E."/>
            <person name="Hellsten U."/>
            <person name="Deshpande S."/>
            <person name="Wang X."/>
            <person name="Wu X."/>
            <person name="Mitros T."/>
            <person name="Triplett J."/>
            <person name="Yang X."/>
            <person name="Ye C.Y."/>
            <person name="Mauro-Herrera M."/>
            <person name="Wang L."/>
            <person name="Li P."/>
            <person name="Sharma M."/>
            <person name="Sharma R."/>
            <person name="Ronald P.C."/>
            <person name="Panaud O."/>
            <person name="Kellogg E.A."/>
            <person name="Brutnell T.P."/>
            <person name="Doust A.N."/>
            <person name="Tuskan G.A."/>
            <person name="Rokhsar D."/>
            <person name="Devos K.M."/>
        </authorList>
    </citation>
    <scope>NUCLEOTIDE SEQUENCE [LARGE SCALE GENOMIC DNA]</scope>
    <source>
        <strain evidence="2">cv. Yugu1</strain>
    </source>
</reference>
<dbReference type="HOGENOM" id="CLU_3243143_0_0_1"/>
<dbReference type="AlphaFoldDB" id="K3ZPT2"/>
<name>K3ZPT2_SETIT</name>
<keyword evidence="2" id="KW-1185">Reference proteome</keyword>
<evidence type="ECO:0000313" key="2">
    <source>
        <dbReference type="Proteomes" id="UP000004995"/>
    </source>
</evidence>
<dbReference type="EnsemblPlants" id="KQK94700">
    <property type="protein sequence ID" value="KQK94700"/>
    <property type="gene ID" value="SETIT_028612mg"/>
</dbReference>
<evidence type="ECO:0000313" key="1">
    <source>
        <dbReference type="EnsemblPlants" id="KQK94700"/>
    </source>
</evidence>
<proteinExistence type="predicted"/>